<evidence type="ECO:0000256" key="1">
    <source>
        <dbReference type="ARBA" id="ARBA00004572"/>
    </source>
</evidence>
<gene>
    <name evidence="12" type="ORF">EMCG_04708</name>
</gene>
<evidence type="ECO:0000313" key="13">
    <source>
        <dbReference type="Proteomes" id="UP000034164"/>
    </source>
</evidence>
<dbReference type="AlphaFoldDB" id="A0A0G2HSE0"/>
<evidence type="ECO:0000256" key="9">
    <source>
        <dbReference type="ARBA" id="ARBA00023136"/>
    </source>
</evidence>
<dbReference type="GO" id="GO:0030150">
    <property type="term" value="P:protein import into mitochondrial matrix"/>
    <property type="evidence" value="ECO:0007669"/>
    <property type="project" value="InterPro"/>
</dbReference>
<accession>A0A0G2HSE0</accession>
<dbReference type="EMBL" id="LCZI01001515">
    <property type="protein sequence ID" value="KKZ60635.1"/>
    <property type="molecule type" value="Genomic_DNA"/>
</dbReference>
<dbReference type="InterPro" id="IPR012621">
    <property type="entry name" value="Tom7"/>
</dbReference>
<dbReference type="VEuPathDB" id="FungiDB:EMCG_04708"/>
<evidence type="ECO:0000256" key="3">
    <source>
        <dbReference type="ARBA" id="ARBA00022448"/>
    </source>
</evidence>
<keyword evidence="8" id="KW-0496">Mitochondrion</keyword>
<feature type="region of interest" description="Disordered" evidence="10">
    <location>
        <begin position="66"/>
        <end position="94"/>
    </location>
</feature>
<evidence type="ECO:0000313" key="12">
    <source>
        <dbReference type="EMBL" id="KKZ60635.1"/>
    </source>
</evidence>
<keyword evidence="5" id="KW-1000">Mitochondrion outer membrane</keyword>
<evidence type="ECO:0000256" key="6">
    <source>
        <dbReference type="ARBA" id="ARBA00022927"/>
    </source>
</evidence>
<dbReference type="GO" id="GO:0045040">
    <property type="term" value="P:protein insertion into mitochondrial outer membrane"/>
    <property type="evidence" value="ECO:0007669"/>
    <property type="project" value="TreeGrafter"/>
</dbReference>
<evidence type="ECO:0000256" key="10">
    <source>
        <dbReference type="SAM" id="MobiDB-lite"/>
    </source>
</evidence>
<comment type="caution">
    <text evidence="12">The sequence shown here is derived from an EMBL/GenBank/DDBJ whole genome shotgun (WGS) entry which is preliminary data.</text>
</comment>
<dbReference type="Proteomes" id="UP000034164">
    <property type="component" value="Unassembled WGS sequence"/>
</dbReference>
<keyword evidence="6" id="KW-0653">Protein transport</keyword>
<dbReference type="PANTHER" id="PTHR34944">
    <property type="entry name" value="MITOCHONDRIAL IMPORT RECEPTOR SUBUNIT TOM7"/>
    <property type="match status" value="1"/>
</dbReference>
<proteinExistence type="inferred from homology"/>
<reference evidence="13" key="1">
    <citation type="journal article" date="2015" name="PLoS Genet.">
        <title>The dynamic genome and transcriptome of the human fungal pathogen Blastomyces and close relative Emmonsia.</title>
        <authorList>
            <person name="Munoz J.F."/>
            <person name="Gauthier G.M."/>
            <person name="Desjardins C.A."/>
            <person name="Gallo J.E."/>
            <person name="Holder J."/>
            <person name="Sullivan T.D."/>
            <person name="Marty A.J."/>
            <person name="Carmen J.C."/>
            <person name="Chen Z."/>
            <person name="Ding L."/>
            <person name="Gujja S."/>
            <person name="Magrini V."/>
            <person name="Misas E."/>
            <person name="Mitreva M."/>
            <person name="Priest M."/>
            <person name="Saif S."/>
            <person name="Whiston E.A."/>
            <person name="Young S."/>
            <person name="Zeng Q."/>
            <person name="Goldman W.E."/>
            <person name="Mardis E.R."/>
            <person name="Taylor J.W."/>
            <person name="McEwen J.G."/>
            <person name="Clay O.K."/>
            <person name="Klein B.S."/>
            <person name="Cuomo C.A."/>
        </authorList>
    </citation>
    <scope>NUCLEOTIDE SEQUENCE [LARGE SCALE GENOMIC DNA]</scope>
    <source>
        <strain evidence="13">UAMH 3008</strain>
    </source>
</reference>
<dbReference type="Pfam" id="PF08038">
    <property type="entry name" value="Tom7"/>
    <property type="match status" value="1"/>
</dbReference>
<evidence type="ECO:0000256" key="11">
    <source>
        <dbReference type="SAM" id="Phobius"/>
    </source>
</evidence>
<evidence type="ECO:0008006" key="14">
    <source>
        <dbReference type="Google" id="ProtNLM"/>
    </source>
</evidence>
<dbReference type="GO" id="GO:0005742">
    <property type="term" value="C:mitochondrial outer membrane translocase complex"/>
    <property type="evidence" value="ECO:0007669"/>
    <property type="project" value="InterPro"/>
</dbReference>
<sequence length="94" mass="10770">MVQFSEETKERISKVIGVSRVAIHYGYLPFIIYLGYTYSEPRPQLFKYMLSDLLSLPVNTRAHKLTDNLDTGSSRPSHNLADSMYENDVERGVV</sequence>
<comment type="subcellular location">
    <subcellularLocation>
        <location evidence="1">Mitochondrion outer membrane</location>
        <topology evidence="1">Single-pass membrane protein</topology>
    </subcellularLocation>
</comment>
<evidence type="ECO:0000256" key="5">
    <source>
        <dbReference type="ARBA" id="ARBA00022787"/>
    </source>
</evidence>
<protein>
    <recommendedName>
        <fullName evidence="14">Mitochondrial import receptor subunit TOM7</fullName>
    </recommendedName>
</protein>
<evidence type="ECO:0000256" key="7">
    <source>
        <dbReference type="ARBA" id="ARBA00022989"/>
    </source>
</evidence>
<comment type="similarity">
    <text evidence="2">Belongs to the Tom7 family.</text>
</comment>
<feature type="transmembrane region" description="Helical" evidence="11">
    <location>
        <begin position="21"/>
        <end position="39"/>
    </location>
</feature>
<name>A0A0G2HSE0_9EURO</name>
<evidence type="ECO:0000256" key="8">
    <source>
        <dbReference type="ARBA" id="ARBA00023128"/>
    </source>
</evidence>
<evidence type="ECO:0000256" key="2">
    <source>
        <dbReference type="ARBA" id="ARBA00010917"/>
    </source>
</evidence>
<keyword evidence="3" id="KW-0813">Transport</keyword>
<organism evidence="12 13">
    <name type="scientific">[Emmonsia] crescens</name>
    <dbReference type="NCBI Taxonomy" id="73230"/>
    <lineage>
        <taxon>Eukaryota</taxon>
        <taxon>Fungi</taxon>
        <taxon>Dikarya</taxon>
        <taxon>Ascomycota</taxon>
        <taxon>Pezizomycotina</taxon>
        <taxon>Eurotiomycetes</taxon>
        <taxon>Eurotiomycetidae</taxon>
        <taxon>Onygenales</taxon>
        <taxon>Ajellomycetaceae</taxon>
        <taxon>Emergomyces</taxon>
    </lineage>
</organism>
<keyword evidence="7 11" id="KW-1133">Transmembrane helix</keyword>
<keyword evidence="9 11" id="KW-0472">Membrane</keyword>
<dbReference type="OrthoDB" id="284357at2759"/>
<evidence type="ECO:0000256" key="4">
    <source>
        <dbReference type="ARBA" id="ARBA00022692"/>
    </source>
</evidence>
<dbReference type="PANTHER" id="PTHR34944:SF2">
    <property type="entry name" value="MITOCHONDRIAL IMPORT RECEPTOR SUBUNIT TOM7"/>
    <property type="match status" value="1"/>
</dbReference>
<feature type="compositionally biased region" description="Polar residues" evidence="10">
    <location>
        <begin position="68"/>
        <end position="77"/>
    </location>
</feature>
<keyword evidence="4 11" id="KW-0812">Transmembrane</keyword>